<keyword evidence="2" id="KW-0812">Transmembrane</keyword>
<feature type="transmembrane region" description="Helical" evidence="2">
    <location>
        <begin position="29"/>
        <end position="53"/>
    </location>
</feature>
<proteinExistence type="predicted"/>
<protein>
    <submittedName>
        <fullName evidence="3">Uncharacterized protein</fullName>
    </submittedName>
</protein>
<accession>A0ABN1YXM5</accession>
<dbReference type="EMBL" id="BAAAKK010000005">
    <property type="protein sequence ID" value="GAA1424960.1"/>
    <property type="molecule type" value="Genomic_DNA"/>
</dbReference>
<evidence type="ECO:0000313" key="4">
    <source>
        <dbReference type="Proteomes" id="UP001501266"/>
    </source>
</evidence>
<evidence type="ECO:0000313" key="3">
    <source>
        <dbReference type="EMBL" id="GAA1424960.1"/>
    </source>
</evidence>
<evidence type="ECO:0000256" key="1">
    <source>
        <dbReference type="SAM" id="MobiDB-lite"/>
    </source>
</evidence>
<dbReference type="Proteomes" id="UP001501266">
    <property type="component" value="Unassembled WGS sequence"/>
</dbReference>
<keyword evidence="2" id="KW-1133">Transmembrane helix</keyword>
<organism evidence="3 4">
    <name type="scientific">Agrococcus citreus</name>
    <dbReference type="NCBI Taxonomy" id="84643"/>
    <lineage>
        <taxon>Bacteria</taxon>
        <taxon>Bacillati</taxon>
        <taxon>Actinomycetota</taxon>
        <taxon>Actinomycetes</taxon>
        <taxon>Micrococcales</taxon>
        <taxon>Microbacteriaceae</taxon>
        <taxon>Agrococcus</taxon>
    </lineage>
</organism>
<feature type="region of interest" description="Disordered" evidence="1">
    <location>
        <begin position="1"/>
        <end position="20"/>
    </location>
</feature>
<sequence length="160" mass="16381">MSMAQHEGSTTGTTDARPKWGRSRFGGSALLIAVPLGLVLAAAAGALAGWAAGAAGAEVLLVAAVFALATALPMISAVWLAVVDRSTLRGALDRPEESVESSWFDRASQGAFTDTLTLAGLGTAALFVSRAEVPGSYTLLAVVVVMMASFGIRYLVARRG</sequence>
<name>A0ABN1YXM5_9MICO</name>
<reference evidence="3 4" key="1">
    <citation type="journal article" date="2019" name="Int. J. Syst. Evol. Microbiol.">
        <title>The Global Catalogue of Microorganisms (GCM) 10K type strain sequencing project: providing services to taxonomists for standard genome sequencing and annotation.</title>
        <authorList>
            <consortium name="The Broad Institute Genomics Platform"/>
            <consortium name="The Broad Institute Genome Sequencing Center for Infectious Disease"/>
            <person name="Wu L."/>
            <person name="Ma J."/>
        </authorList>
    </citation>
    <scope>NUCLEOTIDE SEQUENCE [LARGE SCALE GENOMIC DNA]</scope>
    <source>
        <strain evidence="3 4">JCM 12398</strain>
    </source>
</reference>
<evidence type="ECO:0000256" key="2">
    <source>
        <dbReference type="SAM" id="Phobius"/>
    </source>
</evidence>
<keyword evidence="4" id="KW-1185">Reference proteome</keyword>
<keyword evidence="2" id="KW-0472">Membrane</keyword>
<feature type="transmembrane region" description="Helical" evidence="2">
    <location>
        <begin position="137"/>
        <end position="156"/>
    </location>
</feature>
<gene>
    <name evidence="3" type="ORF">GCM10009640_22360</name>
</gene>
<feature type="transmembrane region" description="Helical" evidence="2">
    <location>
        <begin position="59"/>
        <end position="82"/>
    </location>
</feature>
<comment type="caution">
    <text evidence="3">The sequence shown here is derived from an EMBL/GenBank/DDBJ whole genome shotgun (WGS) entry which is preliminary data.</text>
</comment>